<keyword evidence="1" id="KW-0175">Coiled coil</keyword>
<proteinExistence type="predicted"/>
<feature type="transmembrane region" description="Helical" evidence="2">
    <location>
        <begin position="15"/>
        <end position="35"/>
    </location>
</feature>
<comment type="caution">
    <text evidence="3">The sequence shown here is derived from an EMBL/GenBank/DDBJ whole genome shotgun (WGS) entry which is preliminary data.</text>
</comment>
<protein>
    <submittedName>
        <fullName evidence="3">Uncharacterized protein</fullName>
    </submittedName>
</protein>
<feature type="coiled-coil region" evidence="1">
    <location>
        <begin position="180"/>
        <end position="207"/>
    </location>
</feature>
<evidence type="ECO:0000256" key="2">
    <source>
        <dbReference type="SAM" id="Phobius"/>
    </source>
</evidence>
<name>A0A645AQJ5_9ZZZZ</name>
<accession>A0A645AQJ5</accession>
<sequence>MLEIIKFLDGHSGSLTFLITAVYVIATIFICRANIKSAMATREQVVESRRQYEEEHRAYVTYEFIFERRIFYGLRFTNHGKRFANHVKIKLNRDFLESISASKFFDGLNNLKSKEFTLGIGQSYDIYFGAQEFRANVEKKSIAGTISYDDNKNSYTESFSIDFENYATVFSVDSDADILHEDMKKQTAELTKIAKELEKRRQKFSKDGISAE</sequence>
<dbReference type="EMBL" id="VSSQ01015248">
    <property type="protein sequence ID" value="MPM55380.1"/>
    <property type="molecule type" value="Genomic_DNA"/>
</dbReference>
<dbReference type="AlphaFoldDB" id="A0A645AQJ5"/>
<reference evidence="3" key="1">
    <citation type="submission" date="2019-08" db="EMBL/GenBank/DDBJ databases">
        <authorList>
            <person name="Kucharzyk K."/>
            <person name="Murdoch R.W."/>
            <person name="Higgins S."/>
            <person name="Loffler F."/>
        </authorList>
    </citation>
    <scope>NUCLEOTIDE SEQUENCE</scope>
</reference>
<keyword evidence="2" id="KW-0472">Membrane</keyword>
<evidence type="ECO:0000256" key="1">
    <source>
        <dbReference type="SAM" id="Coils"/>
    </source>
</evidence>
<organism evidence="3">
    <name type="scientific">bioreactor metagenome</name>
    <dbReference type="NCBI Taxonomy" id="1076179"/>
    <lineage>
        <taxon>unclassified sequences</taxon>
        <taxon>metagenomes</taxon>
        <taxon>ecological metagenomes</taxon>
    </lineage>
</organism>
<gene>
    <name evidence="3" type="ORF">SDC9_102175</name>
</gene>
<keyword evidence="2" id="KW-0812">Transmembrane</keyword>
<evidence type="ECO:0000313" key="3">
    <source>
        <dbReference type="EMBL" id="MPM55380.1"/>
    </source>
</evidence>
<keyword evidence="2" id="KW-1133">Transmembrane helix</keyword>